<evidence type="ECO:0000256" key="10">
    <source>
        <dbReference type="ARBA" id="ARBA00022984"/>
    </source>
</evidence>
<keyword evidence="11 16" id="KW-1133">Transmembrane helix</keyword>
<dbReference type="GO" id="GO:0008658">
    <property type="term" value="F:penicillin binding"/>
    <property type="evidence" value="ECO:0007669"/>
    <property type="project" value="InterPro"/>
</dbReference>
<dbReference type="KEGG" id="hch:HCH_05889"/>
<dbReference type="GO" id="GO:0009252">
    <property type="term" value="P:peptidoglycan biosynthetic process"/>
    <property type="evidence" value="ECO:0007669"/>
    <property type="project" value="UniProtKB-UniRule"/>
</dbReference>
<keyword evidence="20" id="KW-1185">Reference proteome</keyword>
<dbReference type="OrthoDB" id="9789078at2"/>
<evidence type="ECO:0000256" key="4">
    <source>
        <dbReference type="ARBA" id="ARBA00022618"/>
    </source>
</evidence>
<comment type="function">
    <text evidence="16">Catalyzes cross-linking of the peptidoglycan cell wall at the division septum.</text>
</comment>
<organism evidence="19 20">
    <name type="scientific">Hahella chejuensis (strain KCTC 2396)</name>
    <dbReference type="NCBI Taxonomy" id="349521"/>
    <lineage>
        <taxon>Bacteria</taxon>
        <taxon>Pseudomonadati</taxon>
        <taxon>Pseudomonadota</taxon>
        <taxon>Gammaproteobacteria</taxon>
        <taxon>Oceanospirillales</taxon>
        <taxon>Hahellaceae</taxon>
        <taxon>Hahella</taxon>
    </lineage>
</organism>
<dbReference type="InterPro" id="IPR005311">
    <property type="entry name" value="PBP_dimer"/>
</dbReference>
<dbReference type="EC" id="3.4.16.4" evidence="16"/>
<dbReference type="InterPro" id="IPR036138">
    <property type="entry name" value="PBP_dimer_sf"/>
</dbReference>
<keyword evidence="8 16" id="KW-0378">Hydrolase</keyword>
<evidence type="ECO:0000256" key="3">
    <source>
        <dbReference type="ARBA" id="ARBA00022519"/>
    </source>
</evidence>
<feature type="transmembrane region" description="Helical" evidence="16">
    <location>
        <begin position="30"/>
        <end position="49"/>
    </location>
</feature>
<protein>
    <recommendedName>
        <fullName evidence="16">Peptidoglycan D,D-transpeptidase FtsI</fullName>
        <ecNumber evidence="16">3.4.16.4</ecNumber>
    </recommendedName>
    <alternativeName>
        <fullName evidence="16">Penicillin-binding protein 3</fullName>
        <shortName evidence="16">PBP-3</shortName>
    </alternativeName>
</protein>
<dbReference type="Gene3D" id="3.40.710.10">
    <property type="entry name" value="DD-peptidase/beta-lactamase superfamily"/>
    <property type="match status" value="1"/>
</dbReference>
<evidence type="ECO:0000256" key="12">
    <source>
        <dbReference type="ARBA" id="ARBA00023136"/>
    </source>
</evidence>
<evidence type="ECO:0000256" key="15">
    <source>
        <dbReference type="ARBA" id="ARBA00023316"/>
    </source>
</evidence>
<dbReference type="GO" id="GO:0009002">
    <property type="term" value="F:serine-type D-Ala-D-Ala carboxypeptidase activity"/>
    <property type="evidence" value="ECO:0007669"/>
    <property type="project" value="UniProtKB-UniRule"/>
</dbReference>
<evidence type="ECO:0000256" key="8">
    <source>
        <dbReference type="ARBA" id="ARBA00022801"/>
    </source>
</evidence>
<comment type="catalytic activity">
    <reaction evidence="16">
        <text>Preferential cleavage: (Ac)2-L-Lys-D-Ala-|-D-Ala. Also transpeptidation of peptidyl-alanyl moieties that are N-acyl substituents of D-alanine.</text>
        <dbReference type="EC" id="3.4.16.4"/>
    </reaction>
</comment>
<keyword evidence="4 16" id="KW-0132">Cell division</keyword>
<proteinExistence type="inferred from homology"/>
<dbReference type="GO" id="GO:0000917">
    <property type="term" value="P:division septum assembly"/>
    <property type="evidence" value="ECO:0007669"/>
    <property type="project" value="UniProtKB-KW"/>
</dbReference>
<keyword evidence="6 16" id="KW-0645">Protease</keyword>
<evidence type="ECO:0000256" key="1">
    <source>
        <dbReference type="ARBA" id="ARBA00004370"/>
    </source>
</evidence>
<evidence type="ECO:0000256" key="7">
    <source>
        <dbReference type="ARBA" id="ARBA00022692"/>
    </source>
</evidence>
<dbReference type="Pfam" id="PF00905">
    <property type="entry name" value="Transpeptidase"/>
    <property type="match status" value="1"/>
</dbReference>
<comment type="pathway">
    <text evidence="16">Cell wall biogenesis; peptidoglycan biosynthesis.</text>
</comment>
<gene>
    <name evidence="16 19" type="primary">ftsI</name>
    <name evidence="19" type="ordered locus">HCH_05889</name>
</gene>
<keyword evidence="5 16" id="KW-0121">Carboxypeptidase</keyword>
<dbReference type="Pfam" id="PF03717">
    <property type="entry name" value="PBP_dimer"/>
    <property type="match status" value="1"/>
</dbReference>
<dbReference type="Proteomes" id="UP000000238">
    <property type="component" value="Chromosome"/>
</dbReference>
<keyword evidence="3 16" id="KW-0997">Cell inner membrane</keyword>
<dbReference type="EMBL" id="CP000155">
    <property type="protein sequence ID" value="ABC32538.1"/>
    <property type="molecule type" value="Genomic_DNA"/>
</dbReference>
<comment type="similarity">
    <text evidence="16">Belongs to the transpeptidase family. FtsI subfamily.</text>
</comment>
<keyword evidence="10 16" id="KW-0573">Peptidoglycan synthesis</keyword>
<feature type="domain" description="Penicillin-binding protein transpeptidase" evidence="17">
    <location>
        <begin position="262"/>
        <end position="559"/>
    </location>
</feature>
<sequence>MKTSDRRTARRGAMEQAESGQAAPAMLWRYYAVAIMLVACFIVLVWRVIDLQVINHEFLRSQGDMRTVRVEPIQATRGKILDRNGEPLAVSAPVVTLWANPQEAQENDEGWRKLADLLGMQSDEMVKRLRRHKGKEFIYVQRQLSPETGRLAMDLKLQGLYAKREFKRYYPAGEVAAHIVGITDIDEKGQEGVELAFDQYLRGVNGSKKVLKDRRGYVIKDLSLLQDAQSGADLQLSIDLRLQYMAYRELKAAVEAHNAKSGSLVILDVRTGEVLAMVNQPSFNPNNRDSMNPSGLRNRAVTDLFEPGSTVKPLSIAAALKTGSFTTETRINTSPGFLRLNGQTIRDARDYGTLDLVSIITKSSNVGTSKVALKIGGEAVFETFYQAGFGQSSGIEFPGEAVGVLPNFTKWQPIRLATLSYGYGLSVTALQLAQSYMAIAADGVRRPVSLIRGGQQGVSPQQVMSPGISRHIREMLETVVLKGGTGTRAHVAEYRVAGKTGTTHKVGEHGYADDAYNAVFAGLAPVEKPRLAMAIVMNEPQGSEYYGGEVSAPVFARVVANALRLLNVAPDRAIPMVAGASGSDSKRNGG</sequence>
<dbReference type="GO" id="GO:0008955">
    <property type="term" value="F:peptidoglycan glycosyltransferase activity"/>
    <property type="evidence" value="ECO:0007669"/>
    <property type="project" value="InterPro"/>
</dbReference>
<evidence type="ECO:0000256" key="5">
    <source>
        <dbReference type="ARBA" id="ARBA00022645"/>
    </source>
</evidence>
<evidence type="ECO:0000259" key="18">
    <source>
        <dbReference type="Pfam" id="PF03717"/>
    </source>
</evidence>
<evidence type="ECO:0000259" key="17">
    <source>
        <dbReference type="Pfam" id="PF00905"/>
    </source>
</evidence>
<dbReference type="Gene3D" id="1.10.150.770">
    <property type="match status" value="1"/>
</dbReference>
<evidence type="ECO:0000256" key="11">
    <source>
        <dbReference type="ARBA" id="ARBA00022989"/>
    </source>
</evidence>
<dbReference type="InterPro" id="IPR001460">
    <property type="entry name" value="PCN-bd_Tpept"/>
</dbReference>
<reference evidence="19 20" key="1">
    <citation type="journal article" date="2005" name="Nucleic Acids Res.">
        <title>Genomic blueprint of Hahella chejuensis, a marine microbe producing an algicidal agent.</title>
        <authorList>
            <person name="Jeong H."/>
            <person name="Yim J.H."/>
            <person name="Lee C."/>
            <person name="Choi S.-H."/>
            <person name="Park Y.K."/>
            <person name="Yoon S.H."/>
            <person name="Hur C.-G."/>
            <person name="Kang H.-Y."/>
            <person name="Kim D."/>
            <person name="Lee H.H."/>
            <person name="Park K.H."/>
            <person name="Park S.-H."/>
            <person name="Park H.-S."/>
            <person name="Lee H.K."/>
            <person name="Oh T.K."/>
            <person name="Kim J.F."/>
        </authorList>
    </citation>
    <scope>NUCLEOTIDE SEQUENCE [LARGE SCALE GENOMIC DNA]</scope>
    <source>
        <strain evidence="19 20">KCTC 2396</strain>
    </source>
</reference>
<evidence type="ECO:0000256" key="14">
    <source>
        <dbReference type="ARBA" id="ARBA00023306"/>
    </source>
</evidence>
<evidence type="ECO:0000313" key="20">
    <source>
        <dbReference type="Proteomes" id="UP000000238"/>
    </source>
</evidence>
<keyword evidence="13 16" id="KW-0717">Septation</keyword>
<dbReference type="SUPFAM" id="SSF56519">
    <property type="entry name" value="Penicillin binding protein dimerisation domain"/>
    <property type="match status" value="1"/>
</dbReference>
<evidence type="ECO:0000256" key="2">
    <source>
        <dbReference type="ARBA" id="ARBA00022475"/>
    </source>
</evidence>
<evidence type="ECO:0000256" key="16">
    <source>
        <dbReference type="HAMAP-Rule" id="MF_02080"/>
    </source>
</evidence>
<dbReference type="InterPro" id="IPR012338">
    <property type="entry name" value="Beta-lactam/transpept-like"/>
</dbReference>
<dbReference type="InterPro" id="IPR050515">
    <property type="entry name" value="Beta-lactam/transpept"/>
</dbReference>
<dbReference type="eggNOG" id="COG0768">
    <property type="taxonomic scope" value="Bacteria"/>
</dbReference>
<accession>Q2S9Y6</accession>
<dbReference type="RefSeq" id="WP_011399597.1">
    <property type="nucleotide sequence ID" value="NC_007645.1"/>
</dbReference>
<comment type="subcellular location">
    <subcellularLocation>
        <location evidence="16">Cell inner membrane</location>
        <topology evidence="16">Single-pass membrane protein</topology>
    </subcellularLocation>
    <subcellularLocation>
        <location evidence="1">Membrane</location>
    </subcellularLocation>
</comment>
<dbReference type="STRING" id="349521.HCH_05889"/>
<dbReference type="PANTHER" id="PTHR30627:SF1">
    <property type="entry name" value="PEPTIDOGLYCAN D,D-TRANSPEPTIDASE FTSI"/>
    <property type="match status" value="1"/>
</dbReference>
<keyword evidence="2 16" id="KW-1003">Cell membrane</keyword>
<dbReference type="GO" id="GO:0008360">
    <property type="term" value="P:regulation of cell shape"/>
    <property type="evidence" value="ECO:0007669"/>
    <property type="project" value="UniProtKB-KW"/>
</dbReference>
<keyword evidence="9 16" id="KW-0133">Cell shape</keyword>
<dbReference type="GO" id="GO:0006508">
    <property type="term" value="P:proteolysis"/>
    <property type="evidence" value="ECO:0007669"/>
    <property type="project" value="UniProtKB-KW"/>
</dbReference>
<keyword evidence="7 16" id="KW-0812">Transmembrane</keyword>
<keyword evidence="15 16" id="KW-0961">Cell wall biogenesis/degradation</keyword>
<evidence type="ECO:0000256" key="9">
    <source>
        <dbReference type="ARBA" id="ARBA00022960"/>
    </source>
</evidence>
<dbReference type="InterPro" id="IPR037532">
    <property type="entry name" value="FtsI_transpept"/>
</dbReference>
<keyword evidence="14 16" id="KW-0131">Cell cycle</keyword>
<dbReference type="UniPathway" id="UPA00219"/>
<dbReference type="AlphaFoldDB" id="Q2S9Y6"/>
<dbReference type="HOGENOM" id="CLU_009289_6_2_6"/>
<name>Q2S9Y6_HAHCH</name>
<evidence type="ECO:0000256" key="6">
    <source>
        <dbReference type="ARBA" id="ARBA00022670"/>
    </source>
</evidence>
<dbReference type="GO" id="GO:0043093">
    <property type="term" value="P:FtsZ-dependent cytokinesis"/>
    <property type="evidence" value="ECO:0007669"/>
    <property type="project" value="UniProtKB-UniRule"/>
</dbReference>
<dbReference type="Gene3D" id="3.90.1310.10">
    <property type="entry name" value="Penicillin-binding protein 2a (Domain 2)"/>
    <property type="match status" value="1"/>
</dbReference>
<dbReference type="SUPFAM" id="SSF56601">
    <property type="entry name" value="beta-lactamase/transpeptidase-like"/>
    <property type="match status" value="1"/>
</dbReference>
<evidence type="ECO:0000256" key="13">
    <source>
        <dbReference type="ARBA" id="ARBA00023210"/>
    </source>
</evidence>
<keyword evidence="12 16" id="KW-0472">Membrane</keyword>
<feature type="domain" description="Penicillin-binding protein dimerisation" evidence="18">
    <location>
        <begin position="73"/>
        <end position="221"/>
    </location>
</feature>
<dbReference type="HAMAP" id="MF_02080">
    <property type="entry name" value="FtsI_transpept"/>
    <property type="match status" value="1"/>
</dbReference>
<dbReference type="GO" id="GO:0005886">
    <property type="term" value="C:plasma membrane"/>
    <property type="evidence" value="ECO:0007669"/>
    <property type="project" value="UniProtKB-SubCell"/>
</dbReference>
<dbReference type="Gene3D" id="3.30.450.330">
    <property type="match status" value="1"/>
</dbReference>
<dbReference type="GO" id="GO:0071555">
    <property type="term" value="P:cell wall organization"/>
    <property type="evidence" value="ECO:0007669"/>
    <property type="project" value="UniProtKB-KW"/>
</dbReference>
<feature type="active site" description="Acyl-ester intermediate" evidence="16">
    <location>
        <position position="309"/>
    </location>
</feature>
<evidence type="ECO:0000313" key="19">
    <source>
        <dbReference type="EMBL" id="ABC32538.1"/>
    </source>
</evidence>
<dbReference type="PANTHER" id="PTHR30627">
    <property type="entry name" value="PEPTIDOGLYCAN D,D-TRANSPEPTIDASE"/>
    <property type="match status" value="1"/>
</dbReference>